<feature type="region of interest" description="Disordered" evidence="1">
    <location>
        <begin position="136"/>
        <end position="158"/>
    </location>
</feature>
<evidence type="ECO:0000313" key="4">
    <source>
        <dbReference type="Proteomes" id="UP001155241"/>
    </source>
</evidence>
<feature type="domain" description="DUF11" evidence="2">
    <location>
        <begin position="41"/>
        <end position="134"/>
    </location>
</feature>
<evidence type="ECO:0000256" key="1">
    <source>
        <dbReference type="SAM" id="MobiDB-lite"/>
    </source>
</evidence>
<dbReference type="Pfam" id="PF01345">
    <property type="entry name" value="DUF11"/>
    <property type="match status" value="1"/>
</dbReference>
<evidence type="ECO:0000313" key="3">
    <source>
        <dbReference type="EMBL" id="MCO6046377.1"/>
    </source>
</evidence>
<evidence type="ECO:0000259" key="2">
    <source>
        <dbReference type="Pfam" id="PF01345"/>
    </source>
</evidence>
<dbReference type="InterPro" id="IPR001434">
    <property type="entry name" value="OmcB-like_DUF11"/>
</dbReference>
<dbReference type="AlphaFoldDB" id="A0A9X2JIB1"/>
<feature type="region of interest" description="Disordered" evidence="1">
    <location>
        <begin position="1"/>
        <end position="21"/>
    </location>
</feature>
<gene>
    <name evidence="3" type="ORF">NG895_20960</name>
</gene>
<organism evidence="3 4">
    <name type="scientific">Aeoliella straminimaris</name>
    <dbReference type="NCBI Taxonomy" id="2954799"/>
    <lineage>
        <taxon>Bacteria</taxon>
        <taxon>Pseudomonadati</taxon>
        <taxon>Planctomycetota</taxon>
        <taxon>Planctomycetia</taxon>
        <taxon>Pirellulales</taxon>
        <taxon>Lacipirellulaceae</taxon>
        <taxon>Aeoliella</taxon>
    </lineage>
</organism>
<dbReference type="Proteomes" id="UP001155241">
    <property type="component" value="Unassembled WGS sequence"/>
</dbReference>
<dbReference type="InterPro" id="IPR013783">
    <property type="entry name" value="Ig-like_fold"/>
</dbReference>
<name>A0A9X2JIB1_9BACT</name>
<proteinExistence type="predicted"/>
<protein>
    <submittedName>
        <fullName evidence="3">DUF11 domain-containing protein</fullName>
    </submittedName>
</protein>
<reference evidence="3" key="1">
    <citation type="submission" date="2022-06" db="EMBL/GenBank/DDBJ databases">
        <title>Aeoliella straminimaris, a novel planctomycete from sediments.</title>
        <authorList>
            <person name="Vitorino I.R."/>
            <person name="Lage O.M."/>
        </authorList>
    </citation>
    <scope>NUCLEOTIDE SEQUENCE</scope>
    <source>
        <strain evidence="3">ICT_H6.2</strain>
    </source>
</reference>
<keyword evidence="4" id="KW-1185">Reference proteome</keyword>
<dbReference type="NCBIfam" id="TIGR01451">
    <property type="entry name" value="B_ant_repeat"/>
    <property type="match status" value="1"/>
</dbReference>
<dbReference type="Gene3D" id="2.60.40.10">
    <property type="entry name" value="Immunoglobulins"/>
    <property type="match status" value="1"/>
</dbReference>
<accession>A0A9X2JIB1</accession>
<dbReference type="EMBL" id="JAMXLR010000072">
    <property type="protein sequence ID" value="MCO6046377.1"/>
    <property type="molecule type" value="Genomic_DNA"/>
</dbReference>
<comment type="caution">
    <text evidence="3">The sequence shown here is derived from an EMBL/GenBank/DDBJ whole genome shotgun (WGS) entry which is preliminary data.</text>
</comment>
<dbReference type="RefSeq" id="WP_252854507.1">
    <property type="nucleotide sequence ID" value="NZ_JAMXLR010000072.1"/>
</dbReference>
<dbReference type="InterPro" id="IPR047589">
    <property type="entry name" value="DUF11_rpt"/>
</dbReference>
<sequence>MASLCDPCRTSEGEEALTSSEANAQTTIVAVPALRVSVVDQQDPIRGGDQVVYKIVVFNQGKAPDKNVQVSAELPGNLEFQQASGETSASADGRQVSFEAVEQVMPGEKLEWKLIAAAEGSGEALIKVNVSSDSLEGTVQSQEPTYLLGESSNGSSGN</sequence>